<evidence type="ECO:0000313" key="2">
    <source>
        <dbReference type="EMBL" id="SHN65912.1"/>
    </source>
</evidence>
<keyword evidence="1" id="KW-0472">Membrane</keyword>
<evidence type="ECO:0008006" key="4">
    <source>
        <dbReference type="Google" id="ProtNLM"/>
    </source>
</evidence>
<keyword evidence="1" id="KW-1133">Transmembrane helix</keyword>
<sequence length="81" mass="9609">MLFNYGEFLIFFPIVVVMYYLIPSKVRYLWLLGASYFFYMGWNAKYALLLLFSTTITYISGPLIEKNENEVIKKIVVLIYT</sequence>
<accession>A0A1M7T5M8</accession>
<feature type="transmembrane region" description="Helical" evidence="1">
    <location>
        <begin position="5"/>
        <end position="22"/>
    </location>
</feature>
<reference evidence="2 3" key="1">
    <citation type="submission" date="2016-12" db="EMBL/GenBank/DDBJ databases">
        <authorList>
            <person name="Song W.-J."/>
            <person name="Kurnit D.M."/>
        </authorList>
    </citation>
    <scope>NUCLEOTIDE SEQUENCE [LARGE SCALE GENOMIC DNA]</scope>
    <source>
        <strain evidence="2 3">DSM 14810</strain>
    </source>
</reference>
<proteinExistence type="predicted"/>
<dbReference type="Proteomes" id="UP000184097">
    <property type="component" value="Unassembled WGS sequence"/>
</dbReference>
<organism evidence="2 3">
    <name type="scientific">Butyrivibrio hungatei DSM 14810</name>
    <dbReference type="NCBI Taxonomy" id="1121132"/>
    <lineage>
        <taxon>Bacteria</taxon>
        <taxon>Bacillati</taxon>
        <taxon>Bacillota</taxon>
        <taxon>Clostridia</taxon>
        <taxon>Lachnospirales</taxon>
        <taxon>Lachnospiraceae</taxon>
        <taxon>Butyrivibrio</taxon>
    </lineage>
</organism>
<feature type="transmembrane region" description="Helical" evidence="1">
    <location>
        <begin position="42"/>
        <end position="64"/>
    </location>
</feature>
<dbReference type="AlphaFoldDB" id="A0A1M7T5M8"/>
<evidence type="ECO:0000256" key="1">
    <source>
        <dbReference type="SAM" id="Phobius"/>
    </source>
</evidence>
<keyword evidence="1" id="KW-0812">Transmembrane</keyword>
<protein>
    <recommendedName>
        <fullName evidence="4">MBOAT, membrane-bound O-acyltransferase family</fullName>
    </recommendedName>
</protein>
<dbReference type="EMBL" id="FRDH01000017">
    <property type="protein sequence ID" value="SHN65912.1"/>
    <property type="molecule type" value="Genomic_DNA"/>
</dbReference>
<evidence type="ECO:0000313" key="3">
    <source>
        <dbReference type="Proteomes" id="UP000184097"/>
    </source>
</evidence>
<name>A0A1M7T5M8_9FIRM</name>
<gene>
    <name evidence="2" type="ORF">SAMN02745247_03043</name>
</gene>